<dbReference type="STRING" id="150374.A0A0M8N0Y9"/>
<feature type="transmembrane region" description="Helical" evidence="7">
    <location>
        <begin position="102"/>
        <end position="126"/>
    </location>
</feature>
<dbReference type="PANTHER" id="PTHR33048">
    <property type="entry name" value="PTH11-LIKE INTEGRAL MEMBRANE PROTEIN (AFU_ORTHOLOGUE AFUA_5G11245)"/>
    <property type="match status" value="1"/>
</dbReference>
<evidence type="ECO:0000256" key="4">
    <source>
        <dbReference type="ARBA" id="ARBA00023136"/>
    </source>
</evidence>
<dbReference type="Proteomes" id="UP000053831">
    <property type="component" value="Unassembled WGS sequence"/>
</dbReference>
<dbReference type="AlphaFoldDB" id="A0A0M8N0Y9"/>
<keyword evidence="3 7" id="KW-1133">Transmembrane helix</keyword>
<dbReference type="Pfam" id="PF20684">
    <property type="entry name" value="Fung_rhodopsin"/>
    <property type="match status" value="1"/>
</dbReference>
<evidence type="ECO:0000256" key="5">
    <source>
        <dbReference type="ARBA" id="ARBA00038359"/>
    </source>
</evidence>
<evidence type="ECO:0000256" key="6">
    <source>
        <dbReference type="SAM" id="MobiDB-lite"/>
    </source>
</evidence>
<comment type="caution">
    <text evidence="9">The sequence shown here is derived from an EMBL/GenBank/DDBJ whole genome shotgun (WGS) entry which is preliminary data.</text>
</comment>
<sequence>MDSGGHTKSQHKGLPGYSPENLQPWMLTVNFSITGVATLILLLRIASRRIRQQRLWWDDYTIIFSLVWLYGIHMLNFGVFYQGVGRHVDVLSSEQYVLAVKWLLVCGVAYPWNLCWTKLSVLLMYYRIFDFAPFRRMAFWVAGFVILWAICASLLTIFVCVPFAKIWHPELPGHCMSQIAAWITNGVGNIVADIVILLMPITQIWKLQLKTEEKMGLTFVMGLGCFVICASFYRLFVLMTFDHADATYTLGPSIAWSVIEIAVSIISACLPTQLPVLRFCASKLGIQFPFLSTMRGGGGGAAAPLNGAAGGQGLNGTGDVPHNPLVTVGQQSTRRPSYNAFYRLSDEEGSESFQNGHRRVDGGGARPEGHSPDSIAMHTLPLEVKTESPVSP</sequence>
<feature type="transmembrane region" description="Helical" evidence="7">
    <location>
        <begin position="179"/>
        <end position="205"/>
    </location>
</feature>
<comment type="similarity">
    <text evidence="5">Belongs to the SAT4 family.</text>
</comment>
<dbReference type="OrthoDB" id="3934549at2759"/>
<keyword evidence="4 7" id="KW-0472">Membrane</keyword>
<name>A0A0M8N0Y9_ESCWE</name>
<gene>
    <name evidence="9" type="ORF">ESCO_003405</name>
</gene>
<evidence type="ECO:0000256" key="3">
    <source>
        <dbReference type="ARBA" id="ARBA00022989"/>
    </source>
</evidence>
<comment type="subcellular location">
    <subcellularLocation>
        <location evidence="1">Membrane</location>
        <topology evidence="1">Multi-pass membrane protein</topology>
    </subcellularLocation>
</comment>
<keyword evidence="2 7" id="KW-0812">Transmembrane</keyword>
<dbReference type="GO" id="GO:0016020">
    <property type="term" value="C:membrane"/>
    <property type="evidence" value="ECO:0007669"/>
    <property type="project" value="UniProtKB-SubCell"/>
</dbReference>
<feature type="transmembrane region" description="Helical" evidence="7">
    <location>
        <begin position="25"/>
        <end position="47"/>
    </location>
</feature>
<feature type="domain" description="Rhodopsin" evidence="8">
    <location>
        <begin position="43"/>
        <end position="278"/>
    </location>
</feature>
<dbReference type="InterPro" id="IPR049326">
    <property type="entry name" value="Rhodopsin_dom_fungi"/>
</dbReference>
<feature type="transmembrane region" description="Helical" evidence="7">
    <location>
        <begin position="217"/>
        <end position="241"/>
    </location>
</feature>
<feature type="transmembrane region" description="Helical" evidence="7">
    <location>
        <begin position="59"/>
        <end position="82"/>
    </location>
</feature>
<accession>A0A0M8N0Y9</accession>
<evidence type="ECO:0000313" key="9">
    <source>
        <dbReference type="EMBL" id="KOS23296.1"/>
    </source>
</evidence>
<feature type="transmembrane region" description="Helical" evidence="7">
    <location>
        <begin position="138"/>
        <end position="167"/>
    </location>
</feature>
<keyword evidence="10" id="KW-1185">Reference proteome</keyword>
<organism evidence="9 10">
    <name type="scientific">Escovopsis weberi</name>
    <dbReference type="NCBI Taxonomy" id="150374"/>
    <lineage>
        <taxon>Eukaryota</taxon>
        <taxon>Fungi</taxon>
        <taxon>Dikarya</taxon>
        <taxon>Ascomycota</taxon>
        <taxon>Pezizomycotina</taxon>
        <taxon>Sordariomycetes</taxon>
        <taxon>Hypocreomycetidae</taxon>
        <taxon>Hypocreales</taxon>
        <taxon>Hypocreaceae</taxon>
        <taxon>Escovopsis</taxon>
    </lineage>
</organism>
<dbReference type="InterPro" id="IPR052337">
    <property type="entry name" value="SAT4-like"/>
</dbReference>
<feature type="region of interest" description="Disordered" evidence="6">
    <location>
        <begin position="347"/>
        <end position="392"/>
    </location>
</feature>
<proteinExistence type="inferred from homology"/>
<feature type="transmembrane region" description="Helical" evidence="7">
    <location>
        <begin position="253"/>
        <end position="274"/>
    </location>
</feature>
<evidence type="ECO:0000256" key="7">
    <source>
        <dbReference type="SAM" id="Phobius"/>
    </source>
</evidence>
<dbReference type="EMBL" id="LGSR01000002">
    <property type="protein sequence ID" value="KOS23296.1"/>
    <property type="molecule type" value="Genomic_DNA"/>
</dbReference>
<reference evidence="9 10" key="1">
    <citation type="submission" date="2015-07" db="EMBL/GenBank/DDBJ databases">
        <title>The genome of the fungus Escovopsis weberi, a specialized disease agent of ant agriculture.</title>
        <authorList>
            <person name="de Man T.J."/>
            <person name="Stajich J.E."/>
            <person name="Kubicek C.P."/>
            <person name="Chenthamara K."/>
            <person name="Atanasova L."/>
            <person name="Druzhinina I.S."/>
            <person name="Birnbaum S."/>
            <person name="Barribeau S.M."/>
            <person name="Teiling C."/>
            <person name="Suen G."/>
            <person name="Currie C."/>
            <person name="Gerardo N.M."/>
        </authorList>
    </citation>
    <scope>NUCLEOTIDE SEQUENCE [LARGE SCALE GENOMIC DNA]</scope>
</reference>
<evidence type="ECO:0000256" key="2">
    <source>
        <dbReference type="ARBA" id="ARBA00022692"/>
    </source>
</evidence>
<evidence type="ECO:0000256" key="1">
    <source>
        <dbReference type="ARBA" id="ARBA00004141"/>
    </source>
</evidence>
<dbReference type="PANTHER" id="PTHR33048:SF151">
    <property type="entry name" value="INTEGRAL MEMBRANE PROTEIN"/>
    <property type="match status" value="1"/>
</dbReference>
<protein>
    <recommendedName>
        <fullName evidence="8">Rhodopsin domain-containing protein</fullName>
    </recommendedName>
</protein>
<evidence type="ECO:0000313" key="10">
    <source>
        <dbReference type="Proteomes" id="UP000053831"/>
    </source>
</evidence>
<evidence type="ECO:0000259" key="8">
    <source>
        <dbReference type="Pfam" id="PF20684"/>
    </source>
</evidence>